<evidence type="ECO:0000256" key="8">
    <source>
        <dbReference type="ARBA" id="ARBA00022833"/>
    </source>
</evidence>
<comment type="cofactor">
    <cofactor evidence="1">
        <name>Zn(2+)</name>
        <dbReference type="ChEBI" id="CHEBI:29105"/>
    </cofactor>
</comment>
<keyword evidence="9" id="KW-0482">Metalloprotease</keyword>
<dbReference type="PROSITE" id="PS52035">
    <property type="entry name" value="PEPTIDASE_M14"/>
    <property type="match status" value="1"/>
</dbReference>
<dbReference type="OrthoDB" id="5240362at2"/>
<dbReference type="FunFam" id="3.40.630.10:FF:000084">
    <property type="entry name" value="Carboxypeptidase B2"/>
    <property type="match status" value="1"/>
</dbReference>
<dbReference type="EC" id="3.4.17.18" evidence="12"/>
<dbReference type="GO" id="GO:0006508">
    <property type="term" value="P:proteolysis"/>
    <property type="evidence" value="ECO:0007669"/>
    <property type="project" value="UniProtKB-KW"/>
</dbReference>
<keyword evidence="5" id="KW-0479">Metal-binding</keyword>
<feature type="region of interest" description="Disordered" evidence="15">
    <location>
        <begin position="273"/>
        <end position="296"/>
    </location>
</feature>
<evidence type="ECO:0000256" key="3">
    <source>
        <dbReference type="ARBA" id="ARBA00022645"/>
    </source>
</evidence>
<evidence type="ECO:0000256" key="5">
    <source>
        <dbReference type="ARBA" id="ARBA00022723"/>
    </source>
</evidence>
<feature type="active site" description="Proton donor/acceptor" evidence="14">
    <location>
        <position position="384"/>
    </location>
</feature>
<evidence type="ECO:0000259" key="17">
    <source>
        <dbReference type="PROSITE" id="PS52035"/>
    </source>
</evidence>
<dbReference type="InterPro" id="IPR000834">
    <property type="entry name" value="Peptidase_M14"/>
</dbReference>
<comment type="catalytic activity">
    <reaction evidence="10">
        <text>Releases a C-terminal residue, which may be hydrophobic or positively charged.</text>
        <dbReference type="EC" id="3.4.17.18"/>
    </reaction>
</comment>
<comment type="similarity">
    <text evidence="2 14">Belongs to the peptidase M14 family.</text>
</comment>
<dbReference type="CDD" id="cd03859">
    <property type="entry name" value="M14_CPT"/>
    <property type="match status" value="1"/>
</dbReference>
<keyword evidence="3" id="KW-0121">Carboxypeptidase</keyword>
<dbReference type="Gene3D" id="3.40.630.10">
    <property type="entry name" value="Zn peptidases"/>
    <property type="match status" value="1"/>
</dbReference>
<dbReference type="SUPFAM" id="SSF53187">
    <property type="entry name" value="Zn-dependent exopeptidases"/>
    <property type="match status" value="1"/>
</dbReference>
<proteinExistence type="inferred from homology"/>
<keyword evidence="8" id="KW-0862">Zinc</keyword>
<dbReference type="PRINTS" id="PR00765">
    <property type="entry name" value="CRBOXYPTASEA"/>
</dbReference>
<evidence type="ECO:0000256" key="14">
    <source>
        <dbReference type="PROSITE-ProRule" id="PRU01379"/>
    </source>
</evidence>
<dbReference type="EMBL" id="FNQB01000001">
    <property type="protein sequence ID" value="SDY63267.1"/>
    <property type="molecule type" value="Genomic_DNA"/>
</dbReference>
<evidence type="ECO:0000313" key="19">
    <source>
        <dbReference type="Proteomes" id="UP000199632"/>
    </source>
</evidence>
<evidence type="ECO:0000256" key="10">
    <source>
        <dbReference type="ARBA" id="ARBA00050859"/>
    </source>
</evidence>
<feature type="chain" id="PRO_5011461994" description="Zinc carboxypeptidase" evidence="16">
    <location>
        <begin position="28"/>
        <end position="1037"/>
    </location>
</feature>
<feature type="signal peptide" evidence="16">
    <location>
        <begin position="1"/>
        <end position="27"/>
    </location>
</feature>
<evidence type="ECO:0000256" key="11">
    <source>
        <dbReference type="ARBA" id="ARBA00055464"/>
    </source>
</evidence>
<evidence type="ECO:0000256" key="13">
    <source>
        <dbReference type="ARBA" id="ARBA00074273"/>
    </source>
</evidence>
<sequence length="1037" mass="112024">MRSRRWLAALTAATLVTAFVAVSPARAAEPNAADRLEVYVGTVTPAQLDELRQAGVDAGEATVGADGANTKVETVLSKREADRLADQGVKLAVKKIRGKAASQVLREQAAAGWEAFRPYNAPGGIRDEIVATAARYPKLTEVVNYGRSTQGKQLTAVRVTKNAKNVRDGSRPATLYVGAQHAREWITVEMTRRLLHYVLDNYGKDPVITNLVDKTELWFVPVVNPDGYDHTFTPDNRLWRKNLRDNDGDGQITSVDGVDLNRNFGYKWGYDNEGSSPQITSDTYRGPAPDSEPETKGLHSLYSKIRPEFFINYHSAAQLLLYGVGWQVSTPAPDDVISIAMAGDDDHPAVPGYDPDISAELYTTNGDADSGLSARWGGLGFTPEMSTCTAASNSVPDDEWLAEDCVSDFIFPDDEGLIQAEFEKNIPFAIATGRSALDPDDPISVVGRTTADFVIDSFDLSYGTKQPVAVTARRALKDVKLNYKINGGRARTEGVREWRGGERYGHEGKDYYAELRGTVSGAKKGDSVEVWFTGRKSGKGTVASDHFTYTVSQDIGGDVLVLAAEDVTGLSPVQAGNTTAKYADEMVASLTAAGRSSDVYDFDVRGRKAPHPLGVLSHYKAVVWETGDDIIPRSQGQVGGTAAKSALDTELAVRDYVNEGGKIFITGKYAMYAQGINGSYYYEPDFPSQPECASPSDPPCLPLFNDFQQYYLGAYAYIDGSGSDDEGNPQPLSGSKGRFTGFTGTLNAPGSALNQDHTASFLATSSVLPEADFPWFGPSSAPVGWVRPGAPPFDPYEGDYYAFSGRGDEAFKRLSRTVDLAGASSGELRFQTSYDIETNWDFLFVEAREVGTENWTTLVDANGKTGDDPGDSCIANSPGRLHPQLNHYVTYQGADQPCLASGTTGSWHAATGSSGGWKEWVTDLTPYAGKQVELSITYMTDWGTEGLGVFVDDVRVTRDGQPLASTGFETDLGGFTVPGPPPGSGPNVTDWTRTQLGFEEGAVIATRDSLYSGFGFEGLAPTERNDLVKRAMRHLLG</sequence>
<dbReference type="STRING" id="137265.SAMN05421684_0729"/>
<name>A0A1H3LFE5_9ACTN</name>
<dbReference type="InterPro" id="IPR033810">
    <property type="entry name" value="Carboxypeptidase_T"/>
</dbReference>
<dbReference type="Pfam" id="PF00246">
    <property type="entry name" value="Peptidase_M14"/>
    <property type="match status" value="1"/>
</dbReference>
<evidence type="ECO:0000256" key="1">
    <source>
        <dbReference type="ARBA" id="ARBA00001947"/>
    </source>
</evidence>
<gene>
    <name evidence="18" type="ORF">SAMN05421684_0729</name>
</gene>
<dbReference type="RefSeq" id="WP_090787092.1">
    <property type="nucleotide sequence ID" value="NZ_BOND01000015.1"/>
</dbReference>
<feature type="compositionally biased region" description="Polar residues" evidence="15">
    <location>
        <begin position="273"/>
        <end position="283"/>
    </location>
</feature>
<evidence type="ECO:0000256" key="12">
    <source>
        <dbReference type="ARBA" id="ARBA00066554"/>
    </source>
</evidence>
<comment type="function">
    <text evidence="11">Carboxypeptidase that possesses the specificities of both mammalian Cpase A and B. Thus shows broad substrate specificity, being able to cleave Cbz-Gly-Leu, Cbz-Gly-Val, Cbz-Gly-Phe, Cbz-Gly-Lys and Bz-Gly-Arg in vitro.</text>
</comment>
<dbReference type="PANTHER" id="PTHR11705">
    <property type="entry name" value="PROTEASE FAMILY M14 CARBOXYPEPTIDASE A,B"/>
    <property type="match status" value="1"/>
</dbReference>
<keyword evidence="4" id="KW-0645">Protease</keyword>
<evidence type="ECO:0000256" key="9">
    <source>
        <dbReference type="ARBA" id="ARBA00023049"/>
    </source>
</evidence>
<evidence type="ECO:0000256" key="7">
    <source>
        <dbReference type="ARBA" id="ARBA00022801"/>
    </source>
</evidence>
<dbReference type="SMART" id="SM00631">
    <property type="entry name" value="Zn_pept"/>
    <property type="match status" value="1"/>
</dbReference>
<dbReference type="Pfam" id="PF20773">
    <property type="entry name" value="InhA-like_MAM"/>
    <property type="match status" value="2"/>
</dbReference>
<reference evidence="19" key="1">
    <citation type="submission" date="2016-10" db="EMBL/GenBank/DDBJ databases">
        <authorList>
            <person name="Varghese N."/>
            <person name="Submissions S."/>
        </authorList>
    </citation>
    <scope>NUCLEOTIDE SEQUENCE [LARGE SCALE GENOMIC DNA]</scope>
    <source>
        <strain evidence="19">DSM 44718</strain>
    </source>
</reference>
<evidence type="ECO:0000256" key="15">
    <source>
        <dbReference type="SAM" id="MobiDB-lite"/>
    </source>
</evidence>
<dbReference type="GO" id="GO:0004181">
    <property type="term" value="F:metallocarboxypeptidase activity"/>
    <property type="evidence" value="ECO:0007669"/>
    <property type="project" value="InterPro"/>
</dbReference>
<evidence type="ECO:0000256" key="2">
    <source>
        <dbReference type="ARBA" id="ARBA00005988"/>
    </source>
</evidence>
<evidence type="ECO:0000256" key="4">
    <source>
        <dbReference type="ARBA" id="ARBA00022670"/>
    </source>
</evidence>
<keyword evidence="6 16" id="KW-0732">Signal</keyword>
<keyword evidence="19" id="KW-1185">Reference proteome</keyword>
<keyword evidence="7" id="KW-0378">Hydrolase</keyword>
<protein>
    <recommendedName>
        <fullName evidence="13">Zinc carboxypeptidase</fullName>
        <ecNumber evidence="12">3.4.17.18</ecNumber>
    </recommendedName>
</protein>
<dbReference type="PANTHER" id="PTHR11705:SF143">
    <property type="entry name" value="SLL0236 PROTEIN"/>
    <property type="match status" value="1"/>
</dbReference>
<accession>A0A1H3LFE5</accession>
<dbReference type="GO" id="GO:0005615">
    <property type="term" value="C:extracellular space"/>
    <property type="evidence" value="ECO:0007669"/>
    <property type="project" value="TreeGrafter"/>
</dbReference>
<dbReference type="AlphaFoldDB" id="A0A1H3LFE5"/>
<evidence type="ECO:0000313" key="18">
    <source>
        <dbReference type="EMBL" id="SDY63267.1"/>
    </source>
</evidence>
<evidence type="ECO:0000256" key="16">
    <source>
        <dbReference type="SAM" id="SignalP"/>
    </source>
</evidence>
<dbReference type="Proteomes" id="UP000199632">
    <property type="component" value="Unassembled WGS sequence"/>
</dbReference>
<feature type="domain" description="Peptidase M14" evidence="17">
    <location>
        <begin position="117"/>
        <end position="412"/>
    </location>
</feature>
<dbReference type="GO" id="GO:0008270">
    <property type="term" value="F:zinc ion binding"/>
    <property type="evidence" value="ECO:0007669"/>
    <property type="project" value="InterPro"/>
</dbReference>
<organism evidence="18 19">
    <name type="scientific">Asanoa ishikariensis</name>
    <dbReference type="NCBI Taxonomy" id="137265"/>
    <lineage>
        <taxon>Bacteria</taxon>
        <taxon>Bacillati</taxon>
        <taxon>Actinomycetota</taxon>
        <taxon>Actinomycetes</taxon>
        <taxon>Micromonosporales</taxon>
        <taxon>Micromonosporaceae</taxon>
        <taxon>Asanoa</taxon>
    </lineage>
</organism>
<evidence type="ECO:0000256" key="6">
    <source>
        <dbReference type="ARBA" id="ARBA00022729"/>
    </source>
</evidence>